<sequence>MSKEKTKLYQQKFRKEWLKMPAFTKWLCEVPSDQSKAHCRYWRCNMLAKYSLLVSHCEAKKHKASTRQQMIPLKNKTPMLEANLAMFICCHSSFNGCDHFIELCKNYMSGSDIISKVKLHRTKCTNIVRNVPDIGDRKFSLLLDESNDISINKLLAVVIIYYKTRDADGIVDALKIELVKKKLDIKNLLSIGTDNARVMTGVNNGVFQKLKEVPSLILFRCVCHSLQLVVSHSCAECLPINLESIQNL</sequence>
<dbReference type="OrthoDB" id="10023262at2759"/>
<evidence type="ECO:0000313" key="1">
    <source>
        <dbReference type="EMBL" id="KOF75852.1"/>
    </source>
</evidence>
<organism evidence="1">
    <name type="scientific">Octopus bimaculoides</name>
    <name type="common">California two-spotted octopus</name>
    <dbReference type="NCBI Taxonomy" id="37653"/>
    <lineage>
        <taxon>Eukaryota</taxon>
        <taxon>Metazoa</taxon>
        <taxon>Spiralia</taxon>
        <taxon>Lophotrochozoa</taxon>
        <taxon>Mollusca</taxon>
        <taxon>Cephalopoda</taxon>
        <taxon>Coleoidea</taxon>
        <taxon>Octopodiformes</taxon>
        <taxon>Octopoda</taxon>
        <taxon>Incirrata</taxon>
        <taxon>Octopodidae</taxon>
        <taxon>Octopus</taxon>
    </lineage>
</organism>
<dbReference type="PANTHER" id="PTHR37162">
    <property type="entry name" value="HAT FAMILY DIMERISATION DOMAINCONTAINING PROTEIN-RELATED"/>
    <property type="match status" value="1"/>
</dbReference>
<proteinExistence type="predicted"/>
<accession>A0A0L8GFQ9</accession>
<protein>
    <recommendedName>
        <fullName evidence="2">DUF4371 domain-containing protein</fullName>
    </recommendedName>
</protein>
<dbReference type="PANTHER" id="PTHR37162:SF1">
    <property type="entry name" value="BED-TYPE DOMAIN-CONTAINING PROTEIN"/>
    <property type="match status" value="1"/>
</dbReference>
<evidence type="ECO:0008006" key="2">
    <source>
        <dbReference type="Google" id="ProtNLM"/>
    </source>
</evidence>
<dbReference type="EMBL" id="KQ421988">
    <property type="protein sequence ID" value="KOF75852.1"/>
    <property type="molecule type" value="Genomic_DNA"/>
</dbReference>
<gene>
    <name evidence="1" type="ORF">OCBIM_22034149mg</name>
</gene>
<reference evidence="1" key="1">
    <citation type="submission" date="2015-07" db="EMBL/GenBank/DDBJ databases">
        <title>MeaNS - Measles Nucleotide Surveillance Program.</title>
        <authorList>
            <person name="Tran T."/>
            <person name="Druce J."/>
        </authorList>
    </citation>
    <scope>NUCLEOTIDE SEQUENCE</scope>
    <source>
        <strain evidence="1">UCB-OBI-ISO-001</strain>
        <tissue evidence="1">Gonad</tissue>
    </source>
</reference>
<name>A0A0L8GFQ9_OCTBM</name>
<dbReference type="AlphaFoldDB" id="A0A0L8GFQ9"/>